<gene>
    <name evidence="1" type="ORF">ACFOOL_08370</name>
</gene>
<protein>
    <recommendedName>
        <fullName evidence="3">ApeA N-terminal domain-containing protein</fullName>
    </recommendedName>
</protein>
<keyword evidence="2" id="KW-1185">Reference proteome</keyword>
<sequence length="534" mass="59657">MTGQWIPIYVSAPFFYVLAVLMSQEKANPVDHARLAGLFVDASSGWRLEHSWGGGEPERMYLASGLGESGGSTFAGGQQLVYRRQMHGLEAYIELDQRLVQALDVHFMPERSAYCRINGSGDIEAVIKVERLPPDKNGHRGHLVSVRAEDLGKYMAVTGTVLAAKFDFTRVDHKKIGFDGWDGAERDSFKAPDLVHHSGRVPGRCSFANGWIIVRPAKTVAEVMEEENAAVDRSKRQHVNFIIQDIRHGRIVTCSAAPGASTNYFDAVEGLPFELSPVFFRAEVMAKYKADTDKYQIDGRMIRCREAWELRSFDINEAGQVHTYLQDLSHLPYEEQLYWKSFNEEPKAPISKRSYTSDFLGEWTDEIDPLDELKRLTTTLDGECFPWWVTRGQAVRLAAQYPSLENAAEWGDEILHLDQLVVEGFKDSELRKIAAFRGATVAANWRSLRLIEAILVATGNSPEQAKAIMVPLQRMHALRSILTAHTGGATKGEEQRKAIAEHNTYRAHFEHLASGVLDGLTAIIAALDGDKAVT</sequence>
<evidence type="ECO:0008006" key="3">
    <source>
        <dbReference type="Google" id="ProtNLM"/>
    </source>
</evidence>
<proteinExistence type="predicted"/>
<dbReference type="Proteomes" id="UP001595613">
    <property type="component" value="Unassembled WGS sequence"/>
</dbReference>
<dbReference type="EMBL" id="JBHRYD010000005">
    <property type="protein sequence ID" value="MFC3704768.1"/>
    <property type="molecule type" value="Genomic_DNA"/>
</dbReference>
<name>A0ABV7X0A7_9HYPH</name>
<comment type="caution">
    <text evidence="1">The sequence shown here is derived from an EMBL/GenBank/DDBJ whole genome shotgun (WGS) entry which is preliminary data.</text>
</comment>
<accession>A0ABV7X0A7</accession>
<evidence type="ECO:0000313" key="2">
    <source>
        <dbReference type="Proteomes" id="UP001595613"/>
    </source>
</evidence>
<reference evidence="2" key="1">
    <citation type="journal article" date="2019" name="Int. J. Syst. Evol. Microbiol.">
        <title>The Global Catalogue of Microorganisms (GCM) 10K type strain sequencing project: providing services to taxonomists for standard genome sequencing and annotation.</title>
        <authorList>
            <consortium name="The Broad Institute Genomics Platform"/>
            <consortium name="The Broad Institute Genome Sequencing Center for Infectious Disease"/>
            <person name="Wu L."/>
            <person name="Ma J."/>
        </authorList>
    </citation>
    <scope>NUCLEOTIDE SEQUENCE [LARGE SCALE GENOMIC DNA]</scope>
    <source>
        <strain evidence="2">KCTC 42281</strain>
    </source>
</reference>
<evidence type="ECO:0000313" key="1">
    <source>
        <dbReference type="EMBL" id="MFC3704768.1"/>
    </source>
</evidence>
<organism evidence="1 2">
    <name type="scientific">Devosia honganensis</name>
    <dbReference type="NCBI Taxonomy" id="1610527"/>
    <lineage>
        <taxon>Bacteria</taxon>
        <taxon>Pseudomonadati</taxon>
        <taxon>Pseudomonadota</taxon>
        <taxon>Alphaproteobacteria</taxon>
        <taxon>Hyphomicrobiales</taxon>
        <taxon>Devosiaceae</taxon>
        <taxon>Devosia</taxon>
    </lineage>
</organism>